<dbReference type="EMBL" id="MLCA01000009">
    <property type="protein sequence ID" value="MEE7492281.1"/>
    <property type="molecule type" value="Genomic_DNA"/>
</dbReference>
<evidence type="ECO:0008006" key="3">
    <source>
        <dbReference type="Google" id="ProtNLM"/>
    </source>
</evidence>
<gene>
    <name evidence="1" type="ORF">MOTC310_18090</name>
</gene>
<accession>A0ABU7TS48</accession>
<sequence length="132" mass="14864">MRRIFFDESGKTGTHLFDEAQPWFTLASTDVDEAKAAEIVARCFPGRQGTELKSGPILKGVRGRRQFLDLAREVGARPERFCAARIDKRFAVAWKMVDSLAPLLRARGYDFHAGCGHHPISPDSRNSRTRHP</sequence>
<reference evidence="1 2" key="1">
    <citation type="journal article" date="2012" name="Genet. Mol. Biol.">
        <title>Analysis of 16S rRNA and mxaF genes revealing insights into Methylobacterium niche-specific plant association.</title>
        <authorList>
            <person name="Dourado M.N."/>
            <person name="Andreote F.D."/>
            <person name="Dini-Andreote F."/>
            <person name="Conti R."/>
            <person name="Araujo J.M."/>
            <person name="Araujo W.L."/>
        </authorList>
    </citation>
    <scope>NUCLEOTIDE SEQUENCE [LARGE SCALE GENOMIC DNA]</scope>
    <source>
        <strain evidence="1 2">TC3-10</strain>
    </source>
</reference>
<dbReference type="RefSeq" id="WP_331302807.1">
    <property type="nucleotide sequence ID" value="NZ_MLCA01000009.1"/>
</dbReference>
<evidence type="ECO:0000313" key="1">
    <source>
        <dbReference type="EMBL" id="MEE7492281.1"/>
    </source>
</evidence>
<evidence type="ECO:0000313" key="2">
    <source>
        <dbReference type="Proteomes" id="UP001355206"/>
    </source>
</evidence>
<protein>
    <recommendedName>
        <fullName evidence="3">DUF3800 domain-containing protein</fullName>
    </recommendedName>
</protein>
<keyword evidence="2" id="KW-1185">Reference proteome</keyword>
<proteinExistence type="predicted"/>
<dbReference type="Proteomes" id="UP001355206">
    <property type="component" value="Unassembled WGS sequence"/>
</dbReference>
<name>A0ABU7TS48_9HYPH</name>
<comment type="caution">
    <text evidence="1">The sequence shown here is derived from an EMBL/GenBank/DDBJ whole genome shotgun (WGS) entry which is preliminary data.</text>
</comment>
<organism evidence="1 2">
    <name type="scientific">Methylobacterium oryzae</name>
    <dbReference type="NCBI Taxonomy" id="334852"/>
    <lineage>
        <taxon>Bacteria</taxon>
        <taxon>Pseudomonadati</taxon>
        <taxon>Pseudomonadota</taxon>
        <taxon>Alphaproteobacteria</taxon>
        <taxon>Hyphomicrobiales</taxon>
        <taxon>Methylobacteriaceae</taxon>
        <taxon>Methylobacterium</taxon>
    </lineage>
</organism>